<keyword evidence="2" id="KW-1185">Reference proteome</keyword>
<dbReference type="EMBL" id="CP003154">
    <property type="protein sequence ID" value="AFL73255.1"/>
    <property type="molecule type" value="Genomic_DNA"/>
</dbReference>
<dbReference type="InterPro" id="IPR038573">
    <property type="entry name" value="BrnT_sf"/>
</dbReference>
<dbReference type="Pfam" id="PF04365">
    <property type="entry name" value="BrnT_toxin"/>
    <property type="match status" value="1"/>
</dbReference>
<evidence type="ECO:0000313" key="1">
    <source>
        <dbReference type="EMBL" id="AFL73255.1"/>
    </source>
</evidence>
<dbReference type="AlphaFoldDB" id="I3Y8D7"/>
<protein>
    <recommendedName>
        <fullName evidence="3">BrnT family toxin</fullName>
    </recommendedName>
</protein>
<accession>I3Y8D7</accession>
<dbReference type="STRING" id="765911.Thivi_1232"/>
<organism evidence="1 2">
    <name type="scientific">Thiocystis violascens (strain ATCC 17096 / DSM 198 / 6111)</name>
    <name type="common">Chromatium violascens</name>
    <dbReference type="NCBI Taxonomy" id="765911"/>
    <lineage>
        <taxon>Bacteria</taxon>
        <taxon>Pseudomonadati</taxon>
        <taxon>Pseudomonadota</taxon>
        <taxon>Gammaproteobacteria</taxon>
        <taxon>Chromatiales</taxon>
        <taxon>Chromatiaceae</taxon>
        <taxon>Thiocystis</taxon>
    </lineage>
</organism>
<evidence type="ECO:0008006" key="3">
    <source>
        <dbReference type="Google" id="ProtNLM"/>
    </source>
</evidence>
<proteinExistence type="predicted"/>
<name>I3Y8D7_THIV6</name>
<dbReference type="KEGG" id="tvi:Thivi_1232"/>
<dbReference type="RefSeq" id="WP_014777739.1">
    <property type="nucleotide sequence ID" value="NC_018012.1"/>
</dbReference>
<dbReference type="InterPro" id="IPR007460">
    <property type="entry name" value="BrnT_toxin"/>
</dbReference>
<sequence length="90" mass="10267">MKLDWDIKKAAANLRKHGVSFQEAGTVFGDPMALTFDDPDHSVGERRLLTFGVTRTSKFLIVCHTEEAGITRIISAREMNKRERRIYEEG</sequence>
<dbReference type="Gene3D" id="3.10.450.530">
    <property type="entry name" value="Ribonuclease toxin, BrnT, of type II toxin-antitoxin system"/>
    <property type="match status" value="1"/>
</dbReference>
<evidence type="ECO:0000313" key="2">
    <source>
        <dbReference type="Proteomes" id="UP000006062"/>
    </source>
</evidence>
<dbReference type="HOGENOM" id="CLU_149290_1_1_6"/>
<dbReference type="OrthoDB" id="9802417at2"/>
<reference evidence="1 2" key="1">
    <citation type="submission" date="2012-06" db="EMBL/GenBank/DDBJ databases">
        <title>Complete sequence of Thiocystis violascens DSM 198.</title>
        <authorList>
            <consortium name="US DOE Joint Genome Institute"/>
            <person name="Lucas S."/>
            <person name="Han J."/>
            <person name="Lapidus A."/>
            <person name="Cheng J.-F."/>
            <person name="Goodwin L."/>
            <person name="Pitluck S."/>
            <person name="Peters L."/>
            <person name="Ovchinnikova G."/>
            <person name="Teshima H."/>
            <person name="Detter J.C."/>
            <person name="Han C."/>
            <person name="Tapia R."/>
            <person name="Land M."/>
            <person name="Hauser L."/>
            <person name="Kyrpides N."/>
            <person name="Ivanova N."/>
            <person name="Pagani I."/>
            <person name="Vogl K."/>
            <person name="Liu Z."/>
            <person name="Frigaard N.-U."/>
            <person name="Bryant D."/>
            <person name="Woyke T."/>
        </authorList>
    </citation>
    <scope>NUCLEOTIDE SEQUENCE [LARGE SCALE GENOMIC DNA]</scope>
    <source>
        <strain evidence="2">ATCC 17096 / DSM 198 / 6111</strain>
    </source>
</reference>
<dbReference type="Proteomes" id="UP000006062">
    <property type="component" value="Chromosome"/>
</dbReference>
<gene>
    <name evidence="1" type="ordered locus">Thivi_1232</name>
</gene>
<dbReference type="eggNOG" id="COG2929">
    <property type="taxonomic scope" value="Bacteria"/>
</dbReference>